<comment type="caution">
    <text evidence="3">The sequence shown here is derived from an EMBL/GenBank/DDBJ whole genome shotgun (WGS) entry which is preliminary data.</text>
</comment>
<evidence type="ECO:0000313" key="4">
    <source>
        <dbReference type="Proteomes" id="UP001162131"/>
    </source>
</evidence>
<evidence type="ECO:0000256" key="2">
    <source>
        <dbReference type="SAM" id="MobiDB-lite"/>
    </source>
</evidence>
<dbReference type="AlphaFoldDB" id="A0AAU9K0R3"/>
<sequence length="517" mass="61645">MDREIGNFSRFYTNEAEKERRKEILKKAEEDFLNAQKELEEWKTKRSKQTTPQPQSFPVDENICFTPNEFITFDNPRSAKTQVKLSISPIKEEKSRITYPGEFFESNDNYISKREHNKILQELAIEHNRELEAERSKGIEMFTKKAAEFEKMVQDNDRIKEIKYKQRHRSVEQLEQELLDLQTSVHQYKLNEEVMKKQYQALVQQSEKEIKAHLNSLAKAREEIEYYKIAKPQEIEKELNSVKERVDHLNCQIQYKEREIKEKDQQLLNLHTRIREREGFIAQLEQKIIALEQERLSSKEKEFEATTIKFNLEDEKRKREKIENDYNLLLKDTENIKQKIRKEIELSYREEIENLDNKNQKLKYELEKAMNEKNPNQLEDKKIQLENELSELENLRQLKLSDSTSEHIEGVKNYYEKRCKSFENEAISWKNKAGELVSKYYTALKGLRSKIHHFKAETIRKQAMMKDDFDDSINQIMGRYGKALKNADSMVQTLSQKLASLTEKKPKSKAVRKTNNI</sequence>
<reference evidence="3" key="1">
    <citation type="submission" date="2021-09" db="EMBL/GenBank/DDBJ databases">
        <authorList>
            <consortium name="AG Swart"/>
            <person name="Singh M."/>
            <person name="Singh A."/>
            <person name="Seah K."/>
            <person name="Emmerich C."/>
        </authorList>
    </citation>
    <scope>NUCLEOTIDE SEQUENCE</scope>
    <source>
        <strain evidence="3">ATCC30299</strain>
    </source>
</reference>
<proteinExistence type="predicted"/>
<protein>
    <submittedName>
        <fullName evidence="3">Uncharacterized protein</fullName>
    </submittedName>
</protein>
<feature type="region of interest" description="Disordered" evidence="2">
    <location>
        <begin position="40"/>
        <end position="60"/>
    </location>
</feature>
<dbReference type="Proteomes" id="UP001162131">
    <property type="component" value="Unassembled WGS sequence"/>
</dbReference>
<accession>A0AAU9K0R3</accession>
<keyword evidence="1" id="KW-0175">Coiled coil</keyword>
<dbReference type="Gene3D" id="1.20.5.340">
    <property type="match status" value="1"/>
</dbReference>
<keyword evidence="4" id="KW-1185">Reference proteome</keyword>
<evidence type="ECO:0000256" key="1">
    <source>
        <dbReference type="SAM" id="Coils"/>
    </source>
</evidence>
<gene>
    <name evidence="3" type="ORF">BSTOLATCC_MIC57960</name>
</gene>
<feature type="coiled-coil region" evidence="1">
    <location>
        <begin position="171"/>
        <end position="402"/>
    </location>
</feature>
<evidence type="ECO:0000313" key="3">
    <source>
        <dbReference type="EMBL" id="CAG9333140.1"/>
    </source>
</evidence>
<name>A0AAU9K0R3_9CILI</name>
<dbReference type="EMBL" id="CAJZBQ010000056">
    <property type="protein sequence ID" value="CAG9333140.1"/>
    <property type="molecule type" value="Genomic_DNA"/>
</dbReference>
<organism evidence="3 4">
    <name type="scientific">Blepharisma stoltei</name>
    <dbReference type="NCBI Taxonomy" id="1481888"/>
    <lineage>
        <taxon>Eukaryota</taxon>
        <taxon>Sar</taxon>
        <taxon>Alveolata</taxon>
        <taxon>Ciliophora</taxon>
        <taxon>Postciliodesmatophora</taxon>
        <taxon>Heterotrichea</taxon>
        <taxon>Heterotrichida</taxon>
        <taxon>Blepharismidae</taxon>
        <taxon>Blepharisma</taxon>
    </lineage>
</organism>